<dbReference type="STRING" id="2070753.A0A3A2Z3H3"/>
<organism evidence="2 3">
    <name type="scientific">Aspergillus sclerotialis</name>
    <dbReference type="NCBI Taxonomy" id="2070753"/>
    <lineage>
        <taxon>Eukaryota</taxon>
        <taxon>Fungi</taxon>
        <taxon>Dikarya</taxon>
        <taxon>Ascomycota</taxon>
        <taxon>Pezizomycotina</taxon>
        <taxon>Eurotiomycetes</taxon>
        <taxon>Eurotiomycetidae</taxon>
        <taxon>Eurotiales</taxon>
        <taxon>Aspergillaceae</taxon>
        <taxon>Aspergillus</taxon>
        <taxon>Aspergillus subgen. Polypaecilum</taxon>
    </lineage>
</organism>
<reference evidence="3" key="1">
    <citation type="submission" date="2017-02" db="EMBL/GenBank/DDBJ databases">
        <authorList>
            <person name="Tafer H."/>
            <person name="Lopandic K."/>
        </authorList>
    </citation>
    <scope>NUCLEOTIDE SEQUENCE [LARGE SCALE GENOMIC DNA]</scope>
    <source>
        <strain evidence="3">CBS 366.77</strain>
    </source>
</reference>
<feature type="compositionally biased region" description="Low complexity" evidence="1">
    <location>
        <begin position="88"/>
        <end position="112"/>
    </location>
</feature>
<comment type="caution">
    <text evidence="2">The sequence shown here is derived from an EMBL/GenBank/DDBJ whole genome shotgun (WGS) entry which is preliminary data.</text>
</comment>
<feature type="compositionally biased region" description="Polar residues" evidence="1">
    <location>
        <begin position="55"/>
        <end position="65"/>
    </location>
</feature>
<feature type="region of interest" description="Disordered" evidence="1">
    <location>
        <begin position="1"/>
        <end position="125"/>
    </location>
</feature>
<accession>A0A3A2Z3H3</accession>
<feature type="compositionally biased region" description="Low complexity" evidence="1">
    <location>
        <begin position="32"/>
        <end position="50"/>
    </location>
</feature>
<feature type="compositionally biased region" description="Gly residues" evidence="1">
    <location>
        <begin position="1"/>
        <end position="17"/>
    </location>
</feature>
<evidence type="ECO:0000256" key="1">
    <source>
        <dbReference type="SAM" id="MobiDB-lite"/>
    </source>
</evidence>
<gene>
    <name evidence="2" type="ORF">PHISCL_10257</name>
</gene>
<dbReference type="Proteomes" id="UP000266188">
    <property type="component" value="Unassembled WGS sequence"/>
</dbReference>
<proteinExistence type="predicted"/>
<dbReference type="AlphaFoldDB" id="A0A3A2Z3H3"/>
<keyword evidence="3" id="KW-1185">Reference proteome</keyword>
<name>A0A3A2Z3H3_9EURO</name>
<dbReference type="EMBL" id="MVGC01001011">
    <property type="protein sequence ID" value="RJE17406.1"/>
    <property type="molecule type" value="Genomic_DNA"/>
</dbReference>
<evidence type="ECO:0000313" key="3">
    <source>
        <dbReference type="Proteomes" id="UP000266188"/>
    </source>
</evidence>
<sequence>MAAGGGRGTGFTSGPGGTLEALNGTHPASTTTSNPSGESDPSSSLLASSADTEHATSLSMDSESVSARGLPLRINTNIPYRGRTNPDDSNPSTATSISSASFSQSDSEMSDANSRAHSRQRRDTDAQLKPLREIWTGDLSSVIGLQKRGLRGLMEGRRLRERNFTVKQFGSGSGSGMGMGMGNQGVAVAVGGEGTSHSSLNSAAV</sequence>
<protein>
    <submittedName>
        <fullName evidence="2">Regulatory protein Ral2</fullName>
    </submittedName>
</protein>
<evidence type="ECO:0000313" key="2">
    <source>
        <dbReference type="EMBL" id="RJE17406.1"/>
    </source>
</evidence>